<dbReference type="InterPro" id="IPR054710">
    <property type="entry name" value="Tri101-like_N"/>
</dbReference>
<gene>
    <name evidence="4" type="ORF">SLS55_002729</name>
</gene>
<keyword evidence="5" id="KW-1185">Reference proteome</keyword>
<name>A0ABR3CT00_9PEZI</name>
<dbReference type="Pfam" id="PF22664">
    <property type="entry name" value="TRI-like_N"/>
    <property type="match status" value="1"/>
</dbReference>
<evidence type="ECO:0000259" key="3">
    <source>
        <dbReference type="Pfam" id="PF22664"/>
    </source>
</evidence>
<feature type="domain" description="Trichothecene 3-O-acetyltransferase-like N-terminal" evidence="3">
    <location>
        <begin position="79"/>
        <end position="191"/>
    </location>
</feature>
<dbReference type="Gene3D" id="3.30.559.10">
    <property type="entry name" value="Chloramphenicol acetyltransferase-like domain"/>
    <property type="match status" value="2"/>
</dbReference>
<evidence type="ECO:0000313" key="4">
    <source>
        <dbReference type="EMBL" id="KAL0263747.1"/>
    </source>
</evidence>
<organism evidence="4 5">
    <name type="scientific">Diplodia seriata</name>
    <dbReference type="NCBI Taxonomy" id="420778"/>
    <lineage>
        <taxon>Eukaryota</taxon>
        <taxon>Fungi</taxon>
        <taxon>Dikarya</taxon>
        <taxon>Ascomycota</taxon>
        <taxon>Pezizomycotina</taxon>
        <taxon>Dothideomycetes</taxon>
        <taxon>Dothideomycetes incertae sedis</taxon>
        <taxon>Botryosphaeriales</taxon>
        <taxon>Botryosphaeriaceae</taxon>
        <taxon>Diplodia</taxon>
    </lineage>
</organism>
<proteinExistence type="predicted"/>
<dbReference type="Pfam" id="PF02458">
    <property type="entry name" value="Transferase"/>
    <property type="match status" value="1"/>
</dbReference>
<dbReference type="InterPro" id="IPR023213">
    <property type="entry name" value="CAT-like_dom_sf"/>
</dbReference>
<evidence type="ECO:0000313" key="5">
    <source>
        <dbReference type="Proteomes" id="UP001430584"/>
    </source>
</evidence>
<comment type="caution">
    <text evidence="4">The sequence shown here is derived from an EMBL/GenBank/DDBJ whole genome shotgun (WGS) entry which is preliminary data.</text>
</comment>
<feature type="compositionally biased region" description="Acidic residues" evidence="2">
    <location>
        <begin position="776"/>
        <end position="795"/>
    </location>
</feature>
<dbReference type="PANTHER" id="PTHR31642:SF310">
    <property type="entry name" value="FATTY ALCOHOL:CAFFEOYL-COA ACYLTRANSFERASE"/>
    <property type="match status" value="1"/>
</dbReference>
<protein>
    <recommendedName>
        <fullName evidence="3">Trichothecene 3-O-acetyltransferase-like N-terminal domain-containing protein</fullName>
    </recommendedName>
</protein>
<sequence length="795" mass="86227">MFFRSSAPSNKTFNLKASKPFDATFDLTLADNIPPAINSRYIFIYDTRGETGNPQVYRDELVDRLKKSLESFLRLPDDAALAFPQLLGKVHARPDNGRLFVRVKKDSSVPFVVATHDKITLESLRPDLGFPSRYLDPKVFSAGVEAVPRPDSDGGCDTFSVQVTFITGGYVLMVNKHHYLLDATATGFMMKSWFERARLYAQRGSIASSDTRLAVEKEGKATTIHNNTSLALATTTSPQDAAAPAVDLSLEWTVKPGAGPHIFGLPLPPASVMYVARALAFARPKVDTAIFHLRPAALKRLHADLQAATPLRISTHDAACALLWHAIARARLHAAAKSDTPQTCRFALAVNGRSKLQPPLAAGYFGNAAFFSTTALGPDAFLAAGATTSSRSSSTTSSSSSSSSASSAPAHDAATKSLAAAAAAIRANLTTKTTPSFLRAQLALVGAQPRASDVVNPWTCFAGHDVVATSWEKSFGGIGDVELGCGAFRRMRLPGGGQFDGLVCVLPAFGLRDVEGDQGEGSGGQGSLVDPTDTSPREAIARAFDGAGNLLYPDEESSYHRILSNYLDRARHNEDGYREIGIRWLLLWPEMRDRLTRRRNFRRGARIAKALYEDTFTDDSATPTIHAPVIHDISDGVIAAVEHARRLLRSGAGRDDASVFNAFRAVVAADADAIMRLTRAQRAADEGWRLSGTGTAGGPDGWTWENVSRFRYIMHESRAPLRRWAASLPEIGRVLRMRAGQLDGKTWRALLLQICEGEEGEVPEDSEYSEGYQDSEGYEDSDGWDSEESVDIYLG</sequence>
<evidence type="ECO:0000256" key="2">
    <source>
        <dbReference type="SAM" id="MobiDB-lite"/>
    </source>
</evidence>
<evidence type="ECO:0000256" key="1">
    <source>
        <dbReference type="ARBA" id="ARBA00022679"/>
    </source>
</evidence>
<keyword evidence="1" id="KW-0808">Transferase</keyword>
<reference evidence="4 5" key="1">
    <citation type="submission" date="2024-02" db="EMBL/GenBank/DDBJ databases">
        <title>De novo assembly and annotation of 12 fungi associated with fruit tree decline syndrome in Ontario, Canada.</title>
        <authorList>
            <person name="Sulman M."/>
            <person name="Ellouze W."/>
            <person name="Ilyukhin E."/>
        </authorList>
    </citation>
    <scope>NUCLEOTIDE SEQUENCE [LARGE SCALE GENOMIC DNA]</scope>
    <source>
        <strain evidence="4 5">FDS-637</strain>
    </source>
</reference>
<feature type="region of interest" description="Disordered" evidence="2">
    <location>
        <begin position="758"/>
        <end position="795"/>
    </location>
</feature>
<dbReference type="GeneID" id="92006814"/>
<dbReference type="Proteomes" id="UP001430584">
    <property type="component" value="Unassembled WGS sequence"/>
</dbReference>
<feature type="region of interest" description="Disordered" evidence="2">
    <location>
        <begin position="389"/>
        <end position="408"/>
    </location>
</feature>
<dbReference type="InterPro" id="IPR050317">
    <property type="entry name" value="Plant_Fungal_Acyltransferase"/>
</dbReference>
<accession>A0ABR3CT00</accession>
<dbReference type="RefSeq" id="XP_066636776.1">
    <property type="nucleotide sequence ID" value="XM_066774209.1"/>
</dbReference>
<dbReference type="EMBL" id="JAJVCZ030000002">
    <property type="protein sequence ID" value="KAL0263747.1"/>
    <property type="molecule type" value="Genomic_DNA"/>
</dbReference>
<dbReference type="PANTHER" id="PTHR31642">
    <property type="entry name" value="TRICHOTHECENE 3-O-ACETYLTRANSFERASE"/>
    <property type="match status" value="1"/>
</dbReference>
<feature type="compositionally biased region" description="Acidic residues" evidence="2">
    <location>
        <begin position="758"/>
        <end position="768"/>
    </location>
</feature>